<organism evidence="9 10">
    <name type="scientific">Pseudomonas mercuritolerans</name>
    <dbReference type="NCBI Taxonomy" id="2951809"/>
    <lineage>
        <taxon>Bacteria</taxon>
        <taxon>Pseudomonadati</taxon>
        <taxon>Pseudomonadota</taxon>
        <taxon>Gammaproteobacteria</taxon>
        <taxon>Pseudomonadales</taxon>
        <taxon>Pseudomonadaceae</taxon>
        <taxon>Pseudomonas</taxon>
    </lineage>
</organism>
<name>A0ABT2XZN1_9PSED</name>
<dbReference type="RefSeq" id="WP_263471206.1">
    <property type="nucleotide sequence ID" value="NZ_JAMSHA010000008.1"/>
</dbReference>
<gene>
    <name evidence="9" type="ORF">ND528_21505</name>
</gene>
<dbReference type="Proteomes" id="UP001063475">
    <property type="component" value="Unassembled WGS sequence"/>
</dbReference>
<evidence type="ECO:0000256" key="1">
    <source>
        <dbReference type="ARBA" id="ARBA00004127"/>
    </source>
</evidence>
<keyword evidence="5" id="KW-1278">Translocase</keyword>
<keyword evidence="3" id="KW-0997">Cell inner membrane</keyword>
<keyword evidence="2" id="KW-0813">Transport</keyword>
<keyword evidence="4 8" id="KW-0812">Transmembrane</keyword>
<evidence type="ECO:0000256" key="2">
    <source>
        <dbReference type="ARBA" id="ARBA00022448"/>
    </source>
</evidence>
<evidence type="ECO:0000256" key="5">
    <source>
        <dbReference type="ARBA" id="ARBA00022967"/>
    </source>
</evidence>
<feature type="transmembrane region" description="Helical" evidence="8">
    <location>
        <begin position="83"/>
        <end position="102"/>
    </location>
</feature>
<evidence type="ECO:0000256" key="8">
    <source>
        <dbReference type="SAM" id="Phobius"/>
    </source>
</evidence>
<dbReference type="PANTHER" id="PTHR30586">
    <property type="entry name" value="ELECTRON TRANSPORT COMPLEX PROTEIN RNFE"/>
    <property type="match status" value="1"/>
</dbReference>
<feature type="transmembrane region" description="Helical" evidence="8">
    <location>
        <begin position="54"/>
        <end position="77"/>
    </location>
</feature>
<dbReference type="EMBL" id="JAMSHA010000008">
    <property type="protein sequence ID" value="MCV2224142.1"/>
    <property type="molecule type" value="Genomic_DNA"/>
</dbReference>
<protein>
    <submittedName>
        <fullName evidence="9">NADH:quinone oxidoreductase</fullName>
    </submittedName>
</protein>
<dbReference type="InterPro" id="IPR003667">
    <property type="entry name" value="NqrDE/RnfAE"/>
</dbReference>
<evidence type="ECO:0000313" key="10">
    <source>
        <dbReference type="Proteomes" id="UP001063475"/>
    </source>
</evidence>
<evidence type="ECO:0000313" key="9">
    <source>
        <dbReference type="EMBL" id="MCV2224142.1"/>
    </source>
</evidence>
<keyword evidence="3" id="KW-1003">Cell membrane</keyword>
<accession>A0ABT2XZN1</accession>
<evidence type="ECO:0000256" key="6">
    <source>
        <dbReference type="ARBA" id="ARBA00022989"/>
    </source>
</evidence>
<feature type="transmembrane region" description="Helical" evidence="8">
    <location>
        <begin position="154"/>
        <end position="173"/>
    </location>
</feature>
<dbReference type="PIRSF" id="PIRSF006102">
    <property type="entry name" value="NQR_DE"/>
    <property type="match status" value="1"/>
</dbReference>
<keyword evidence="7 8" id="KW-0472">Membrane</keyword>
<comment type="subcellular location">
    <subcellularLocation>
        <location evidence="1">Endomembrane system</location>
        <topology evidence="1">Multi-pass membrane protein</topology>
    </subcellularLocation>
</comment>
<dbReference type="PANTHER" id="PTHR30586:SF0">
    <property type="entry name" value="ION-TRANSLOCATING OXIDOREDUCTASE COMPLEX SUBUNIT E"/>
    <property type="match status" value="1"/>
</dbReference>
<sequence length="190" mass="20451">MRRTVSLLMLVPLLGATQTLSAALGITLMLGAVLGAFAICMSPLRDRLTGTRTLLASLTLAATLTSCADIVAQRWFLPWQQASALYIGLLALQCVALEYSGLFREPIAAIFKRCTLFAALMLLIGGLREILGHGSLGRGLSASWQGLVVFPEGLHLFTLVPGAFVLTGVLLAARQAWTRRHSVIKETHRP</sequence>
<proteinExistence type="predicted"/>
<evidence type="ECO:0000256" key="4">
    <source>
        <dbReference type="ARBA" id="ARBA00022692"/>
    </source>
</evidence>
<evidence type="ECO:0000256" key="3">
    <source>
        <dbReference type="ARBA" id="ARBA00022519"/>
    </source>
</evidence>
<feature type="transmembrane region" description="Helical" evidence="8">
    <location>
        <begin position="25"/>
        <end position="42"/>
    </location>
</feature>
<keyword evidence="6 8" id="KW-1133">Transmembrane helix</keyword>
<keyword evidence="10" id="KW-1185">Reference proteome</keyword>
<reference evidence="9" key="1">
    <citation type="submission" date="2022-06" db="EMBL/GenBank/DDBJ databases">
        <title>De novo draft assembly of the Pseudomonas mercurotoleraris sp. nov., isolated from the plants rhizosphere.</title>
        <authorList>
            <person name="Robas M."/>
            <person name="Gonzalez D."/>
            <person name="Fernandez V.M."/>
            <person name="Luna L."/>
            <person name="Provanza A."/>
            <person name="Jimenez P.A."/>
        </authorList>
    </citation>
    <scope>NUCLEOTIDE SEQUENCE</scope>
    <source>
        <strain evidence="9">SAICEUPSM</strain>
    </source>
</reference>
<feature type="transmembrane region" description="Helical" evidence="8">
    <location>
        <begin position="114"/>
        <end position="134"/>
    </location>
</feature>
<comment type="caution">
    <text evidence="9">The sequence shown here is derived from an EMBL/GenBank/DDBJ whole genome shotgun (WGS) entry which is preliminary data.</text>
</comment>
<evidence type="ECO:0000256" key="7">
    <source>
        <dbReference type="ARBA" id="ARBA00023136"/>
    </source>
</evidence>
<dbReference type="Pfam" id="PF02508">
    <property type="entry name" value="Rnf-Nqr"/>
    <property type="match status" value="1"/>
</dbReference>